<feature type="region of interest" description="Disordered" evidence="1">
    <location>
        <begin position="118"/>
        <end position="298"/>
    </location>
</feature>
<protein>
    <submittedName>
        <fullName evidence="2">Uncharacterized protein</fullName>
    </submittedName>
</protein>
<dbReference type="OrthoDB" id="5374757at2759"/>
<name>A0A167NA00_9HYPO</name>
<dbReference type="AlphaFoldDB" id="A0A167NA00"/>
<proteinExistence type="predicted"/>
<keyword evidence="3" id="KW-1185">Reference proteome</keyword>
<organism evidence="2 3">
    <name type="scientific">Niveomyces insectorum RCEF 264</name>
    <dbReference type="NCBI Taxonomy" id="1081102"/>
    <lineage>
        <taxon>Eukaryota</taxon>
        <taxon>Fungi</taxon>
        <taxon>Dikarya</taxon>
        <taxon>Ascomycota</taxon>
        <taxon>Pezizomycotina</taxon>
        <taxon>Sordariomycetes</taxon>
        <taxon>Hypocreomycetidae</taxon>
        <taxon>Hypocreales</taxon>
        <taxon>Cordycipitaceae</taxon>
        <taxon>Niveomyces</taxon>
    </lineage>
</organism>
<feature type="region of interest" description="Disordered" evidence="1">
    <location>
        <begin position="326"/>
        <end position="369"/>
    </location>
</feature>
<feature type="compositionally biased region" description="Low complexity" evidence="1">
    <location>
        <begin position="215"/>
        <end position="224"/>
    </location>
</feature>
<accession>A0A167NA00</accession>
<dbReference type="EMBL" id="AZHD01000020">
    <property type="protein sequence ID" value="OAA55309.1"/>
    <property type="molecule type" value="Genomic_DNA"/>
</dbReference>
<feature type="compositionally biased region" description="Low complexity" evidence="1">
    <location>
        <begin position="339"/>
        <end position="364"/>
    </location>
</feature>
<evidence type="ECO:0000256" key="1">
    <source>
        <dbReference type="SAM" id="MobiDB-lite"/>
    </source>
</evidence>
<dbReference type="Proteomes" id="UP000076874">
    <property type="component" value="Unassembled WGS sequence"/>
</dbReference>
<feature type="compositionally biased region" description="Basic and acidic residues" evidence="1">
    <location>
        <begin position="234"/>
        <end position="252"/>
    </location>
</feature>
<comment type="caution">
    <text evidence="2">The sequence shown here is derived from an EMBL/GenBank/DDBJ whole genome shotgun (WGS) entry which is preliminary data.</text>
</comment>
<dbReference type="PANTHER" id="PTHR40635">
    <property type="match status" value="1"/>
</dbReference>
<dbReference type="PANTHER" id="PTHR40635:SF1">
    <property type="match status" value="1"/>
</dbReference>
<evidence type="ECO:0000313" key="3">
    <source>
        <dbReference type="Proteomes" id="UP000076874"/>
    </source>
</evidence>
<reference evidence="2 3" key="1">
    <citation type="journal article" date="2016" name="Genome Biol. Evol.">
        <title>Divergent and convergent evolution of fungal pathogenicity.</title>
        <authorList>
            <person name="Shang Y."/>
            <person name="Xiao G."/>
            <person name="Zheng P."/>
            <person name="Cen K."/>
            <person name="Zhan S."/>
            <person name="Wang C."/>
        </authorList>
    </citation>
    <scope>NUCLEOTIDE SEQUENCE [LARGE SCALE GENOMIC DNA]</scope>
    <source>
        <strain evidence="2 3">RCEF 264</strain>
    </source>
</reference>
<gene>
    <name evidence="2" type="ORF">SPI_08404</name>
</gene>
<evidence type="ECO:0000313" key="2">
    <source>
        <dbReference type="EMBL" id="OAA55309.1"/>
    </source>
</evidence>
<sequence>MAPIRRYLRITKYSVLECRIYLDNPALAQSWLLRPRDPVLPRVIESVRPLVLPKLREERERARKKGTKKKGAIRDVLVEDDFEVALFLTETDTRHSLLYKHRQARDKTQTRLVSNSHKLTGASRDAPVDVDDGGGGGAANGLRVELGPDVPPALDTDEDDVVLTSASIGITDGETDTTRVSDPAPPNLLREETDDGDDTASLALRDIPDIRAETAGGNESSGAGARRRSKRRRSDAVRQVDDDEGKEEHGGGEDNDDDDSLFASSNHSGDEDEDGDNGNGPPAKRLRPDGGGVGGDDKKKKLAMDVVYEGFAIYGRVLCLVVKQRRPPRPGRSTIPSMLASPLSGSTPSTAAAGAHTGGRAAASPAVSKPAGLASMENWIASTQMPAEATDMDVP</sequence>